<keyword evidence="2" id="KW-1185">Reference proteome</keyword>
<reference evidence="1" key="1">
    <citation type="submission" date="2022-10" db="EMBL/GenBank/DDBJ databases">
        <title>Complete Genome of Trichothecium roseum strain YXFP-22015, a Plant Pathogen Isolated from Citrus.</title>
        <authorList>
            <person name="Wang Y."/>
            <person name="Zhu L."/>
        </authorList>
    </citation>
    <scope>NUCLEOTIDE SEQUENCE</scope>
    <source>
        <strain evidence="1">YXFP-22015</strain>
    </source>
</reference>
<evidence type="ECO:0000313" key="1">
    <source>
        <dbReference type="EMBL" id="KAI9896415.1"/>
    </source>
</evidence>
<evidence type="ECO:0000313" key="2">
    <source>
        <dbReference type="Proteomes" id="UP001163324"/>
    </source>
</evidence>
<proteinExistence type="predicted"/>
<organism evidence="1 2">
    <name type="scientific">Trichothecium roseum</name>
    <dbReference type="NCBI Taxonomy" id="47278"/>
    <lineage>
        <taxon>Eukaryota</taxon>
        <taxon>Fungi</taxon>
        <taxon>Dikarya</taxon>
        <taxon>Ascomycota</taxon>
        <taxon>Pezizomycotina</taxon>
        <taxon>Sordariomycetes</taxon>
        <taxon>Hypocreomycetidae</taxon>
        <taxon>Hypocreales</taxon>
        <taxon>Hypocreales incertae sedis</taxon>
        <taxon>Trichothecium</taxon>
    </lineage>
</organism>
<sequence>MNNRHDAQSADVSAMAYPQHGNDGAFDRVLRMGHKSKFVPAIFIHAGAGFHSHQNEHIHLEACVAAAEMGMRLLKAGGTATEAIEASLRVLEDKEITNAGYGSNLSIDGNVECDATIVDHLGRSGACGAVPNIRNPISLAKLILDLSNKPLSLRRVPPNALVGEGARVFAIENGMATLGNEYLVSKNARDRFLRWQDDLNRAEGKAQEVKLGGTYGYEVATRNPQRSIHRDHAAAVMAGTWNEGQPDSPYAGTPGTPVPDGLSTDPLPSYFKVASPSGPVGRSPLNHSPDRTKVTTMPYSVREGVAVPRMAGHAKNSDVAAPVTSRGQILTVQDAKAAPIVSPTQTYRDAVIGHTRRPKQADSIPNESPPDEKSHISFTETAKRRRSSGTNSDELKRRPGRLPFRTDRPEEELDDVITDTIGAIAIDEKGHIAAGSSSGGIGMKHQGRLGPAALVGIGTAVVPTAADDEDGVTVAAVTSGTGEHMATTMASQRCAERIYRGTRRAAGGGDVQDDDEDAIMESFITEDFMDHPGVRNCHSAGAIGVMVIKKMRSGYYFYFAHNTDSFALASYGGAEKEPLCTMSRLSKGAKIAKGGRKIRVD</sequence>
<comment type="caution">
    <text evidence="1">The sequence shown here is derived from an EMBL/GenBank/DDBJ whole genome shotgun (WGS) entry which is preliminary data.</text>
</comment>
<accession>A0ACC0URQ2</accession>
<dbReference type="Proteomes" id="UP001163324">
    <property type="component" value="Chromosome 9"/>
</dbReference>
<gene>
    <name evidence="1" type="ORF">N3K66_008587</name>
</gene>
<name>A0ACC0URQ2_9HYPO</name>
<protein>
    <submittedName>
        <fullName evidence="1">Uncharacterized protein</fullName>
    </submittedName>
</protein>
<dbReference type="EMBL" id="CM047948">
    <property type="protein sequence ID" value="KAI9896415.1"/>
    <property type="molecule type" value="Genomic_DNA"/>
</dbReference>